<dbReference type="Proteomes" id="UP001151699">
    <property type="component" value="Chromosome B"/>
</dbReference>
<dbReference type="PANTHER" id="PTHR21340">
    <property type="entry name" value="DIADENOSINE 5,5-P1,P4-TETRAPHOSPHATE PYROPHOSPHOHYDROLASE MUTT"/>
    <property type="match status" value="1"/>
</dbReference>
<accession>A0A9Q0S5K9</accession>
<evidence type="ECO:0000259" key="6">
    <source>
        <dbReference type="PROSITE" id="PS51462"/>
    </source>
</evidence>
<dbReference type="Pfam" id="PF00293">
    <property type="entry name" value="NUDIX"/>
    <property type="match status" value="1"/>
</dbReference>
<dbReference type="AlphaFoldDB" id="A0A9Q0S5K9"/>
<evidence type="ECO:0000256" key="4">
    <source>
        <dbReference type="ARBA" id="ARBA00022801"/>
    </source>
</evidence>
<dbReference type="PRINTS" id="PR01405">
    <property type="entry name" value="TETRPHPHTASE"/>
</dbReference>
<keyword evidence="4" id="KW-0378">Hydrolase</keyword>
<evidence type="ECO:0000313" key="7">
    <source>
        <dbReference type="EMBL" id="KAJ6644275.1"/>
    </source>
</evidence>
<dbReference type="InterPro" id="IPR000086">
    <property type="entry name" value="NUDIX_hydrolase_dom"/>
</dbReference>
<comment type="similarity">
    <text evidence="1">Belongs to the Nudix hydrolase family.</text>
</comment>
<dbReference type="GO" id="GO:0006754">
    <property type="term" value="P:ATP biosynthetic process"/>
    <property type="evidence" value="ECO:0007669"/>
    <property type="project" value="TreeGrafter"/>
</dbReference>
<protein>
    <recommendedName>
        <fullName evidence="2">Bis(5'-nucleosyl)-tetraphosphatase [asymmetrical]</fullName>
    </recommendedName>
    <alternativeName>
        <fullName evidence="5">Diadenosine 5',5'''-P1,P4-tetraphosphate asymmetrical hydrolase</fullName>
    </alternativeName>
</protein>
<dbReference type="InterPro" id="IPR051325">
    <property type="entry name" value="Nudix_hydrolase_domain"/>
</dbReference>
<proteinExistence type="inferred from homology"/>
<dbReference type="PANTHER" id="PTHR21340:SF0">
    <property type="entry name" value="BIS(5'-NUCLEOSYL)-TETRAPHOSPHATASE [ASYMMETRICAL]"/>
    <property type="match status" value="1"/>
</dbReference>
<dbReference type="SUPFAM" id="SSF55811">
    <property type="entry name" value="Nudix"/>
    <property type="match status" value="1"/>
</dbReference>
<dbReference type="PROSITE" id="PS51462">
    <property type="entry name" value="NUDIX"/>
    <property type="match status" value="1"/>
</dbReference>
<dbReference type="InterPro" id="IPR003565">
    <property type="entry name" value="Tetra_PHTase"/>
</dbReference>
<organism evidence="7 8">
    <name type="scientific">Pseudolycoriella hygida</name>
    <dbReference type="NCBI Taxonomy" id="35572"/>
    <lineage>
        <taxon>Eukaryota</taxon>
        <taxon>Metazoa</taxon>
        <taxon>Ecdysozoa</taxon>
        <taxon>Arthropoda</taxon>
        <taxon>Hexapoda</taxon>
        <taxon>Insecta</taxon>
        <taxon>Pterygota</taxon>
        <taxon>Neoptera</taxon>
        <taxon>Endopterygota</taxon>
        <taxon>Diptera</taxon>
        <taxon>Nematocera</taxon>
        <taxon>Sciaroidea</taxon>
        <taxon>Sciaridae</taxon>
        <taxon>Pseudolycoriella</taxon>
    </lineage>
</organism>
<dbReference type="InterPro" id="IPR015797">
    <property type="entry name" value="NUDIX_hydrolase-like_dom_sf"/>
</dbReference>
<evidence type="ECO:0000256" key="3">
    <source>
        <dbReference type="ARBA" id="ARBA00022741"/>
    </source>
</evidence>
<sequence length="139" mass="16335">MGKERSAGFLVFRRTNGQIEYLLLKASEMGMHWGPPKGHVERDEDDITTAARETQEEAGYTVNDLDVHREPYKMRYKVGENDKTVVYYPAELKNVKKEPKLCHEHTEFCWVTKDEAMKLTNFVHFTKMVDHLHHKIDKL</sequence>
<dbReference type="GO" id="GO:0006167">
    <property type="term" value="P:AMP biosynthetic process"/>
    <property type="evidence" value="ECO:0007669"/>
    <property type="project" value="TreeGrafter"/>
</dbReference>
<dbReference type="OrthoDB" id="276276at2759"/>
<dbReference type="InterPro" id="IPR020084">
    <property type="entry name" value="NUDIX_hydrolase_CS"/>
</dbReference>
<evidence type="ECO:0000313" key="8">
    <source>
        <dbReference type="Proteomes" id="UP001151699"/>
    </source>
</evidence>
<name>A0A9Q0S5K9_9DIPT</name>
<dbReference type="GO" id="GO:0000166">
    <property type="term" value="F:nucleotide binding"/>
    <property type="evidence" value="ECO:0007669"/>
    <property type="project" value="UniProtKB-KW"/>
</dbReference>
<dbReference type="GO" id="GO:0004081">
    <property type="term" value="F:bis(5'-nucleosyl)-tetraphosphatase (asymmetrical) activity"/>
    <property type="evidence" value="ECO:0007669"/>
    <property type="project" value="TreeGrafter"/>
</dbReference>
<keyword evidence="3" id="KW-0547">Nucleotide-binding</keyword>
<evidence type="ECO:0000256" key="5">
    <source>
        <dbReference type="ARBA" id="ARBA00032644"/>
    </source>
</evidence>
<dbReference type="PROSITE" id="PS00893">
    <property type="entry name" value="NUDIX_BOX"/>
    <property type="match status" value="1"/>
</dbReference>
<comment type="caution">
    <text evidence="7">The sequence shown here is derived from an EMBL/GenBank/DDBJ whole genome shotgun (WGS) entry which is preliminary data.</text>
</comment>
<reference evidence="7" key="1">
    <citation type="submission" date="2022-07" db="EMBL/GenBank/DDBJ databases">
        <authorList>
            <person name="Trinca V."/>
            <person name="Uliana J.V.C."/>
            <person name="Torres T.T."/>
            <person name="Ward R.J."/>
            <person name="Monesi N."/>
        </authorList>
    </citation>
    <scope>NUCLEOTIDE SEQUENCE</scope>
    <source>
        <strain evidence="7">HSMRA1968</strain>
        <tissue evidence="7">Whole embryos</tissue>
    </source>
</reference>
<dbReference type="Gene3D" id="3.90.79.10">
    <property type="entry name" value="Nucleoside Triphosphate Pyrophosphohydrolase"/>
    <property type="match status" value="1"/>
</dbReference>
<dbReference type="CDD" id="cd03428">
    <property type="entry name" value="NUDIX_Ap4A_Nudt2"/>
    <property type="match status" value="1"/>
</dbReference>
<dbReference type="EMBL" id="WJQU01000002">
    <property type="protein sequence ID" value="KAJ6644275.1"/>
    <property type="molecule type" value="Genomic_DNA"/>
</dbReference>
<feature type="domain" description="Nudix hydrolase" evidence="6">
    <location>
        <begin position="2"/>
        <end position="136"/>
    </location>
</feature>
<evidence type="ECO:0000256" key="1">
    <source>
        <dbReference type="ARBA" id="ARBA00005582"/>
    </source>
</evidence>
<evidence type="ECO:0000256" key="2">
    <source>
        <dbReference type="ARBA" id="ARBA00018911"/>
    </source>
</evidence>
<gene>
    <name evidence="7" type="primary">NUDT2_0</name>
    <name evidence="7" type="ORF">Bhyg_09242</name>
</gene>
<keyword evidence="8" id="KW-1185">Reference proteome</keyword>